<keyword evidence="3" id="KW-1185">Reference proteome</keyword>
<dbReference type="PANTHER" id="PTHR30595">
    <property type="entry name" value="GLPR-RELATED TRANSCRIPTIONAL REPRESSOR"/>
    <property type="match status" value="1"/>
</dbReference>
<organism evidence="2 3">
    <name type="scientific">Trichococcus palustris</name>
    <dbReference type="NCBI Taxonomy" id="140314"/>
    <lineage>
        <taxon>Bacteria</taxon>
        <taxon>Bacillati</taxon>
        <taxon>Bacillota</taxon>
        <taxon>Bacilli</taxon>
        <taxon>Lactobacillales</taxon>
        <taxon>Carnobacteriaceae</taxon>
        <taxon>Trichococcus</taxon>
    </lineage>
</organism>
<dbReference type="EMBL" id="FJNE01000006">
    <property type="protein sequence ID" value="CZQ96454.1"/>
    <property type="molecule type" value="Genomic_DNA"/>
</dbReference>
<reference evidence="2 3" key="1">
    <citation type="submission" date="2016-02" db="EMBL/GenBank/DDBJ databases">
        <authorList>
            <person name="Wen L."/>
            <person name="He K."/>
            <person name="Yang H."/>
        </authorList>
    </citation>
    <scope>NUCLEOTIDE SEQUENCE [LARGE SCALE GENOMIC DNA]</scope>
    <source>
        <strain evidence="2">Trichococcus palustris</strain>
    </source>
</reference>
<dbReference type="InterPro" id="IPR038475">
    <property type="entry name" value="RecG_C_sf"/>
</dbReference>
<dbReference type="PANTHER" id="PTHR30595:SF6">
    <property type="entry name" value="SCHLAFEN ALBA-2 DOMAIN-CONTAINING PROTEIN"/>
    <property type="match status" value="1"/>
</dbReference>
<sequence>MDNELERFIKHKENQYFDRKSARIKPRDIIKHIVAFANADGGNLVIGIEDKGEVTGFNFQGASSPDEFILAINTMTKPNPVFRYKEIAINNESGKQDSLLIIEVEPSINSVIFASNDEVYLRIGDKSVRLTHDQITNLEFDKGQRMFEDLEIVDSGLSDIDEGLMAAYKSLKRAETIPTETILNGRGLMKNGNLTNAGMLLFGKNTFLHLPNSRIRFLRYDGKKSETGKRLNIIKEFDYEGPIPMLIEKITKDVKSQLREFQYLKEDGKFTVIPEYPEFAWFEGIVNALTHRDYSFKGDYVRISMYDDRLEIFSPGALPNVVTIENMRHTRYARNPRIARTLSEFGWVKELNEGVNRIYDEMQLSFLNDPKYSEPNKNSVLLVLENSVTSRHLRDTDRLDEYMGNLNFDSLDRAETAVIAYLYNYDRITVKETAELLGKSTGYSRVLLRKMLQKKLVAWHGTTPKDPTQYYSLENIVSKS</sequence>
<evidence type="ECO:0000313" key="2">
    <source>
        <dbReference type="EMBL" id="CZQ96454.1"/>
    </source>
</evidence>
<dbReference type="AlphaFoldDB" id="A0A143YRL6"/>
<name>A0A143YRL6_9LACT</name>
<dbReference type="Gene3D" id="3.30.950.30">
    <property type="entry name" value="Schlafen, AAA domain"/>
    <property type="match status" value="1"/>
</dbReference>
<accession>A0A143YRL6</accession>
<proteinExistence type="predicted"/>
<dbReference type="InterPro" id="IPR038461">
    <property type="entry name" value="Schlafen_AlbA_2_dom_sf"/>
</dbReference>
<dbReference type="InterPro" id="IPR007421">
    <property type="entry name" value="Schlafen_AlbA_2_dom"/>
</dbReference>
<dbReference type="Pfam" id="PF13749">
    <property type="entry name" value="HATPase_c_4"/>
    <property type="match status" value="1"/>
</dbReference>
<dbReference type="Proteomes" id="UP000242754">
    <property type="component" value="Unassembled WGS sequence"/>
</dbReference>
<dbReference type="Gene3D" id="3.30.565.60">
    <property type="match status" value="1"/>
</dbReference>
<evidence type="ECO:0000259" key="1">
    <source>
        <dbReference type="Pfam" id="PF04326"/>
    </source>
</evidence>
<gene>
    <name evidence="2" type="ORF">Tpal_2009</name>
</gene>
<dbReference type="Pfam" id="PF04326">
    <property type="entry name" value="SLFN_AlbA_2"/>
    <property type="match status" value="1"/>
</dbReference>
<dbReference type="RefSeq" id="WP_245825783.1">
    <property type="nucleotide sequence ID" value="NZ_FJNE01000006.1"/>
</dbReference>
<dbReference type="STRING" id="140314.SAMN04488076_10446"/>
<evidence type="ECO:0000313" key="3">
    <source>
        <dbReference type="Proteomes" id="UP000242754"/>
    </source>
</evidence>
<feature type="domain" description="Schlafen AlbA-2" evidence="1">
    <location>
        <begin position="13"/>
        <end position="130"/>
    </location>
</feature>
<protein>
    <submittedName>
        <fullName evidence="2">Atpase aaa-4</fullName>
    </submittedName>
</protein>